<dbReference type="Proteomes" id="UP000199662">
    <property type="component" value="Unassembled WGS sequence"/>
</dbReference>
<organism evidence="6 7">
    <name type="scientific">Propionispira arboris</name>
    <dbReference type="NCBI Taxonomy" id="84035"/>
    <lineage>
        <taxon>Bacteria</taxon>
        <taxon>Bacillati</taxon>
        <taxon>Bacillota</taxon>
        <taxon>Negativicutes</taxon>
        <taxon>Selenomonadales</taxon>
        <taxon>Selenomonadaceae</taxon>
        <taxon>Propionispira</taxon>
    </lineage>
</organism>
<keyword evidence="3" id="KW-0804">Transcription</keyword>
<dbReference type="CDD" id="cd05013">
    <property type="entry name" value="SIS_RpiR"/>
    <property type="match status" value="1"/>
</dbReference>
<name>A0A1H7D817_9FIRM</name>
<evidence type="ECO:0000256" key="3">
    <source>
        <dbReference type="ARBA" id="ARBA00023163"/>
    </source>
</evidence>
<dbReference type="InterPro" id="IPR001347">
    <property type="entry name" value="SIS_dom"/>
</dbReference>
<reference evidence="6 7" key="1">
    <citation type="submission" date="2016-10" db="EMBL/GenBank/DDBJ databases">
        <authorList>
            <person name="de Groot N.N."/>
        </authorList>
    </citation>
    <scope>NUCLEOTIDE SEQUENCE [LARGE SCALE GENOMIC DNA]</scope>
    <source>
        <strain evidence="6 7">DSM 2179</strain>
    </source>
</reference>
<keyword evidence="2" id="KW-0238">DNA-binding</keyword>
<evidence type="ECO:0000256" key="1">
    <source>
        <dbReference type="ARBA" id="ARBA00023015"/>
    </source>
</evidence>
<dbReference type="PANTHER" id="PTHR30514">
    <property type="entry name" value="GLUCOKINASE"/>
    <property type="match status" value="1"/>
</dbReference>
<dbReference type="SUPFAM" id="SSF53697">
    <property type="entry name" value="SIS domain"/>
    <property type="match status" value="1"/>
</dbReference>
<dbReference type="STRING" id="84035.SAMN05660742_13216"/>
<dbReference type="RefSeq" id="WP_091835930.1">
    <property type="nucleotide sequence ID" value="NZ_FNZK01000032.1"/>
</dbReference>
<gene>
    <name evidence="6" type="ORF">SAMN05660742_13216</name>
</gene>
<dbReference type="GO" id="GO:1901135">
    <property type="term" value="P:carbohydrate derivative metabolic process"/>
    <property type="evidence" value="ECO:0007669"/>
    <property type="project" value="InterPro"/>
</dbReference>
<evidence type="ECO:0000313" key="6">
    <source>
        <dbReference type="EMBL" id="SEJ97017.1"/>
    </source>
</evidence>
<dbReference type="PANTHER" id="PTHR30514:SF1">
    <property type="entry name" value="HTH-TYPE TRANSCRIPTIONAL REGULATOR HEXR-RELATED"/>
    <property type="match status" value="1"/>
</dbReference>
<protein>
    <submittedName>
        <fullName evidence="6">Transcriptional regulator, RpiR family</fullName>
    </submittedName>
</protein>
<dbReference type="InterPro" id="IPR009057">
    <property type="entry name" value="Homeodomain-like_sf"/>
</dbReference>
<dbReference type="GO" id="GO:0003677">
    <property type="term" value="F:DNA binding"/>
    <property type="evidence" value="ECO:0007669"/>
    <property type="project" value="UniProtKB-KW"/>
</dbReference>
<dbReference type="InterPro" id="IPR047640">
    <property type="entry name" value="RpiR-like"/>
</dbReference>
<dbReference type="Gene3D" id="1.10.10.10">
    <property type="entry name" value="Winged helix-like DNA-binding domain superfamily/Winged helix DNA-binding domain"/>
    <property type="match status" value="1"/>
</dbReference>
<dbReference type="InterPro" id="IPR046348">
    <property type="entry name" value="SIS_dom_sf"/>
</dbReference>
<dbReference type="Pfam" id="PF01418">
    <property type="entry name" value="HTH_6"/>
    <property type="match status" value="1"/>
</dbReference>
<evidence type="ECO:0000313" key="7">
    <source>
        <dbReference type="Proteomes" id="UP000199662"/>
    </source>
</evidence>
<sequence length="284" mass="31681">MEKAQFVQLPILRSSYQDLTKSERRIADYIIENEKNIMEQTISDIAANTGSAEITVSRFCKKLGFSGLQSLKIALAGELFTPDESIYQDIHRTDSYEALAGKIFQNINDGLQDTLKLLDFKTIEKAVAVLCKARSVAVYGFGNSATVCRDIETRFMRFGMLIHAYEDSHMQVTSASLLTAADAIIAVSHTGATIELLQSVDIAKENNVPVIAITSYVHSPLAKRADFVLHGMGREVRYRSEAVASRLVHMAIVDLLYTGISLNDTEKYINHMKKMRQAIAKRRV</sequence>
<dbReference type="PROSITE" id="PS51464">
    <property type="entry name" value="SIS"/>
    <property type="match status" value="1"/>
</dbReference>
<feature type="domain" description="SIS" evidence="5">
    <location>
        <begin position="126"/>
        <end position="266"/>
    </location>
</feature>
<feature type="domain" description="HTH rpiR-type" evidence="4">
    <location>
        <begin position="6"/>
        <end position="82"/>
    </location>
</feature>
<proteinExistence type="predicted"/>
<evidence type="ECO:0000259" key="4">
    <source>
        <dbReference type="PROSITE" id="PS51071"/>
    </source>
</evidence>
<dbReference type="InterPro" id="IPR000281">
    <property type="entry name" value="HTH_RpiR"/>
</dbReference>
<dbReference type="GO" id="GO:0003700">
    <property type="term" value="F:DNA-binding transcription factor activity"/>
    <property type="evidence" value="ECO:0007669"/>
    <property type="project" value="InterPro"/>
</dbReference>
<dbReference type="InterPro" id="IPR035472">
    <property type="entry name" value="RpiR-like_SIS"/>
</dbReference>
<evidence type="ECO:0000256" key="2">
    <source>
        <dbReference type="ARBA" id="ARBA00023125"/>
    </source>
</evidence>
<dbReference type="InterPro" id="IPR036388">
    <property type="entry name" value="WH-like_DNA-bd_sf"/>
</dbReference>
<dbReference type="EMBL" id="FNZK01000032">
    <property type="protein sequence ID" value="SEJ97017.1"/>
    <property type="molecule type" value="Genomic_DNA"/>
</dbReference>
<dbReference type="GO" id="GO:0097367">
    <property type="term" value="F:carbohydrate derivative binding"/>
    <property type="evidence" value="ECO:0007669"/>
    <property type="project" value="InterPro"/>
</dbReference>
<dbReference type="Gene3D" id="3.40.50.10490">
    <property type="entry name" value="Glucose-6-phosphate isomerase like protein, domain 1"/>
    <property type="match status" value="1"/>
</dbReference>
<dbReference type="PROSITE" id="PS51071">
    <property type="entry name" value="HTH_RPIR"/>
    <property type="match status" value="1"/>
</dbReference>
<dbReference type="AlphaFoldDB" id="A0A1H7D817"/>
<dbReference type="SUPFAM" id="SSF46689">
    <property type="entry name" value="Homeodomain-like"/>
    <property type="match status" value="1"/>
</dbReference>
<accession>A0A1H7D817</accession>
<keyword evidence="1" id="KW-0805">Transcription regulation</keyword>
<keyword evidence="7" id="KW-1185">Reference proteome</keyword>
<evidence type="ECO:0000259" key="5">
    <source>
        <dbReference type="PROSITE" id="PS51464"/>
    </source>
</evidence>
<dbReference type="Pfam" id="PF01380">
    <property type="entry name" value="SIS"/>
    <property type="match status" value="1"/>
</dbReference>